<dbReference type="OrthoDB" id="47603at2"/>
<dbReference type="STRING" id="626369.HMPREF0446_00010"/>
<evidence type="ECO:0000313" key="1">
    <source>
        <dbReference type="EMBL" id="EEW93128.1"/>
    </source>
</evidence>
<evidence type="ECO:0000313" key="2">
    <source>
        <dbReference type="Proteomes" id="UP000002939"/>
    </source>
</evidence>
<dbReference type="AlphaFoldDB" id="D0BJ75"/>
<protein>
    <submittedName>
        <fullName evidence="1">Uncharacterized protein</fullName>
    </submittedName>
</protein>
<reference evidence="1" key="2">
    <citation type="submission" date="2011-10" db="EMBL/GenBank/DDBJ databases">
        <title>The Genome Sequence of Granulicatella elegans ATCC 700633.</title>
        <authorList>
            <consortium name="The Broad Institute Genome Sequencing Platform"/>
            <consortium name="The Broad Institute Genome Sequencing Center for Infectious Disease"/>
            <person name="Earl A."/>
            <person name="Ward D."/>
            <person name="Feldgarden M."/>
            <person name="Gevers D."/>
            <person name="Sibley C.D."/>
            <person name="Field T.R."/>
            <person name="Grinwis M."/>
            <person name="Eshaghurshan C.S."/>
            <person name="Surette M.G."/>
            <person name="Young S.K."/>
            <person name="Zeng Q."/>
            <person name="Gargeya S."/>
            <person name="Fitzgerald M."/>
            <person name="Haas B."/>
            <person name="Abouelleil A."/>
            <person name="Alvarado L."/>
            <person name="Arachchi H.M."/>
            <person name="Berlin A."/>
            <person name="Brown A."/>
            <person name="Chapman S.B."/>
            <person name="Chen Z."/>
            <person name="Dunbar C."/>
            <person name="Freedman E."/>
            <person name="Gearin G."/>
            <person name="Goldberg J."/>
            <person name="Griggs A."/>
            <person name="Gujja S."/>
            <person name="Heiman D."/>
            <person name="Howarth C."/>
            <person name="Larson L."/>
            <person name="Lui A."/>
            <person name="MacDonald P.J.P."/>
            <person name="Montmayeur A."/>
            <person name="Murphy C."/>
            <person name="Neiman D."/>
            <person name="Pearson M."/>
            <person name="Priest M."/>
            <person name="Roberts A."/>
            <person name="Saif S."/>
            <person name="Shea T."/>
            <person name="Shenoy N."/>
            <person name="Sisk P."/>
            <person name="Stolte C."/>
            <person name="Sykes S."/>
            <person name="Wortman J."/>
            <person name="Nusbaum C."/>
            <person name="Birren B."/>
        </authorList>
    </citation>
    <scope>NUCLEOTIDE SEQUENCE [LARGE SCALE GENOMIC DNA]</scope>
    <source>
        <strain evidence="1">ATCC 700633</strain>
    </source>
</reference>
<keyword evidence="2" id="KW-1185">Reference proteome</keyword>
<name>D0BJ75_9LACT</name>
<dbReference type="eggNOG" id="COG5341">
    <property type="taxonomic scope" value="Bacteria"/>
</dbReference>
<dbReference type="Proteomes" id="UP000002939">
    <property type="component" value="Unassembled WGS sequence"/>
</dbReference>
<dbReference type="EMBL" id="ACRF02000016">
    <property type="protein sequence ID" value="EEW93128.1"/>
    <property type="molecule type" value="Genomic_DNA"/>
</dbReference>
<reference evidence="1" key="1">
    <citation type="submission" date="2009-09" db="EMBL/GenBank/DDBJ databases">
        <authorList>
            <consortium name="The Broad Institute Genome Sequencing Platform"/>
            <person name="Ward D."/>
            <person name="Feldgarden M."/>
            <person name="Earl A."/>
            <person name="Young S.K."/>
            <person name="Zeng Q."/>
            <person name="Koehrsen M."/>
            <person name="Alvarado L."/>
            <person name="Berlin A."/>
            <person name="Bochicchio J."/>
            <person name="Borenstein D."/>
            <person name="Chapman S.B."/>
            <person name="Chen Z."/>
            <person name="Engels R."/>
            <person name="Freedman E."/>
            <person name="Gellesch M."/>
            <person name="Goldberg J."/>
            <person name="Griggs A."/>
            <person name="Gujja S."/>
            <person name="Heilman E."/>
            <person name="Heiman D."/>
            <person name="Hepburn T."/>
            <person name="Howarth C."/>
            <person name="Jen D."/>
            <person name="Larson L."/>
            <person name="Lewis B."/>
            <person name="Mehta T."/>
            <person name="Park D."/>
            <person name="Pearson M."/>
            <person name="Roberts A."/>
            <person name="Saif S."/>
            <person name="Shea T."/>
            <person name="Shenoy N."/>
            <person name="Sisk P."/>
            <person name="Stolte C."/>
            <person name="Sykes S."/>
            <person name="Thomson T."/>
            <person name="Walk T."/>
            <person name="White J."/>
            <person name="Yandava C."/>
            <person name="Sibley C.D."/>
            <person name="Field T.R."/>
            <person name="Grinwis M."/>
            <person name="Eshaghurshan C.S."/>
            <person name="Surette M.G."/>
            <person name="Haas B."/>
            <person name="Nusbaum C."/>
            <person name="Birren B."/>
        </authorList>
    </citation>
    <scope>NUCLEOTIDE SEQUENCE [LARGE SCALE GENOMIC DNA]</scope>
    <source>
        <strain evidence="1">ATCC 700633</strain>
    </source>
</reference>
<sequence>MKEKFKKYQYLVKPYDIIIVIALFILSFLPNAIFAVQQMTTPTEEAKIYAVVTINGEEVQRFELKEDTPREEFIYFPSDDQYNIIEVDGTRIRDKEDNSPDQIAVKTGWISRVGQTSICLPHGLMIEIVSTQDPTEETDTIIPL</sequence>
<accession>D0BJ75</accession>
<dbReference type="InterPro" id="IPR038690">
    <property type="entry name" value="NusG_2_sf"/>
</dbReference>
<proteinExistence type="predicted"/>
<comment type="caution">
    <text evidence="1">The sequence shown here is derived from an EMBL/GenBank/DDBJ whole genome shotgun (WGS) entry which is preliminary data.</text>
</comment>
<organism evidence="1 2">
    <name type="scientific">Granulicatella elegans ATCC 700633</name>
    <dbReference type="NCBI Taxonomy" id="626369"/>
    <lineage>
        <taxon>Bacteria</taxon>
        <taxon>Bacillati</taxon>
        <taxon>Bacillota</taxon>
        <taxon>Bacilli</taxon>
        <taxon>Lactobacillales</taxon>
        <taxon>Carnobacteriaceae</taxon>
        <taxon>Granulicatella</taxon>
    </lineage>
</organism>
<dbReference type="CDD" id="cd09911">
    <property type="entry name" value="Lin0431_like"/>
    <property type="match status" value="1"/>
</dbReference>
<gene>
    <name evidence="1" type="ORF">HMPREF0446_00010</name>
</gene>
<dbReference type="Pfam" id="PF07009">
    <property type="entry name" value="NusG_II"/>
    <property type="match status" value="1"/>
</dbReference>
<dbReference type="Gene3D" id="2.60.320.10">
    <property type="entry name" value="N-utilization substance G protein NusG, insert domain"/>
    <property type="match status" value="1"/>
</dbReference>
<dbReference type="HOGENOM" id="CLU_130936_1_1_9"/>
<dbReference type="RefSeq" id="WP_006702283.1">
    <property type="nucleotide sequence ID" value="NZ_KI391971.1"/>
</dbReference>